<keyword evidence="2" id="KW-0732">Signal</keyword>
<name>A0A550JF97_9BACT</name>
<dbReference type="Proteomes" id="UP000317155">
    <property type="component" value="Unassembled WGS sequence"/>
</dbReference>
<dbReference type="SUPFAM" id="SSF51905">
    <property type="entry name" value="FAD/NAD(P)-binding domain"/>
    <property type="match status" value="1"/>
</dbReference>
<dbReference type="PANTHER" id="PTHR46091">
    <property type="entry name" value="BLR7054 PROTEIN"/>
    <property type="match status" value="1"/>
</dbReference>
<evidence type="ECO:0000256" key="2">
    <source>
        <dbReference type="ARBA" id="ARBA00022729"/>
    </source>
</evidence>
<evidence type="ECO:0000256" key="4">
    <source>
        <dbReference type="ARBA" id="ARBA00022857"/>
    </source>
</evidence>
<feature type="domain" description="Amine oxidase" evidence="7">
    <location>
        <begin position="52"/>
        <end position="510"/>
    </location>
</feature>
<evidence type="ECO:0000259" key="7">
    <source>
        <dbReference type="Pfam" id="PF01593"/>
    </source>
</evidence>
<organism evidence="8 9">
    <name type="scientific">Trichloromonas acetexigens</name>
    <dbReference type="NCBI Taxonomy" id="38815"/>
    <lineage>
        <taxon>Bacteria</taxon>
        <taxon>Pseudomonadati</taxon>
        <taxon>Thermodesulfobacteriota</taxon>
        <taxon>Desulfuromonadia</taxon>
        <taxon>Desulfuromonadales</taxon>
        <taxon>Trichloromonadaceae</taxon>
        <taxon>Trichloromonas</taxon>
    </lineage>
</organism>
<evidence type="ECO:0000313" key="8">
    <source>
        <dbReference type="EMBL" id="TRO81880.1"/>
    </source>
</evidence>
<evidence type="ECO:0000313" key="9">
    <source>
        <dbReference type="Proteomes" id="UP000317155"/>
    </source>
</evidence>
<dbReference type="Gene3D" id="3.50.50.60">
    <property type="entry name" value="FAD/NAD(P)-binding domain"/>
    <property type="match status" value="1"/>
</dbReference>
<accession>A0A550JF97</accession>
<dbReference type="InterPro" id="IPR036188">
    <property type="entry name" value="FAD/NAD-bd_sf"/>
</dbReference>
<keyword evidence="4" id="KW-0521">NADP</keyword>
<dbReference type="Pfam" id="PF01593">
    <property type="entry name" value="Amino_oxidase"/>
    <property type="match status" value="1"/>
</dbReference>
<evidence type="ECO:0000256" key="6">
    <source>
        <dbReference type="SAM" id="MobiDB-lite"/>
    </source>
</evidence>
<keyword evidence="9" id="KW-1185">Reference proteome</keyword>
<dbReference type="OrthoDB" id="9794630at2"/>
<keyword evidence="1" id="KW-0285">Flavoprotein</keyword>
<evidence type="ECO:0000256" key="1">
    <source>
        <dbReference type="ARBA" id="ARBA00022630"/>
    </source>
</evidence>
<dbReference type="PANTHER" id="PTHR46091:SF3">
    <property type="entry name" value="AMINE OXIDASE DOMAIN-CONTAINING PROTEIN"/>
    <property type="match status" value="1"/>
</dbReference>
<feature type="region of interest" description="Disordered" evidence="6">
    <location>
        <begin position="1"/>
        <end position="23"/>
    </location>
</feature>
<protein>
    <submittedName>
        <fullName evidence="8">NAD(P)/FAD-dependent oxidoreductase</fullName>
    </submittedName>
</protein>
<dbReference type="AlphaFoldDB" id="A0A550JF97"/>
<dbReference type="InterPro" id="IPR052206">
    <property type="entry name" value="Retinol_saturase"/>
</dbReference>
<dbReference type="GO" id="GO:0016491">
    <property type="term" value="F:oxidoreductase activity"/>
    <property type="evidence" value="ECO:0007669"/>
    <property type="project" value="InterPro"/>
</dbReference>
<evidence type="ECO:0000256" key="3">
    <source>
        <dbReference type="ARBA" id="ARBA00022827"/>
    </source>
</evidence>
<dbReference type="EMBL" id="VJVV01000005">
    <property type="protein sequence ID" value="TRO81880.1"/>
    <property type="molecule type" value="Genomic_DNA"/>
</dbReference>
<sequence length="523" mass="56902">MVGALADRHRNHQPPADDGPVQLRRVRRHQRLPGPAFSPVSYDWLVIGGGASGLTAAVLLAQEGRRVALVEKSPRLAPLLRGFRRGNFHFDTGFHYSGGLGQGEILDLFFRHLGVSERLRTTPFDLTGFDRVREPGQAEFAFPVGEERLEERLCREFPGQEKAVSGYLAEVRRACAVHPYLDLDAPLAGSGALFGLDGTSLRKMLSRWTDLPRLRRLLAVHTLLYGVPPEEAPFRLHASVVGPYYQSVHGLVGGGLALAEAFTARLAELGVDIFLGRGVRELLFTPAGTLRGARLEDETVVETRGCVATLHPTLLPALLPEGVFRPIYRRRLLALEDSLPAFTLYGVCRKPNDLLRGRNIFLLGPLKKGLEDSIYLTAADNGPGSGSGLIAIAPVPSGAVERWKDSVAGRRPAGYEAYKAEQAAQLVRRIEEGCPELGGIEVMATATALTMRDYLHTPKGGLYGVRHRLGQYNPQPRTRVANLLLAGQGVAAPGVLGAVLSGFLTCGEVIGHERLRERVKACR</sequence>
<gene>
    <name evidence="8" type="ORF">FL622_08765</name>
</gene>
<evidence type="ECO:0000256" key="5">
    <source>
        <dbReference type="ARBA" id="ARBA00023027"/>
    </source>
</evidence>
<keyword evidence="3" id="KW-0274">FAD</keyword>
<keyword evidence="5" id="KW-0520">NAD</keyword>
<reference evidence="8 9" key="1">
    <citation type="submission" date="2019-07" db="EMBL/GenBank/DDBJ databases">
        <title>Insights of Desulfuromonas acetexigens electromicrobiology.</title>
        <authorList>
            <person name="Katuri K."/>
            <person name="Sapireddy V."/>
            <person name="Shaw D.R."/>
            <person name="Saikaly P."/>
        </authorList>
    </citation>
    <scope>NUCLEOTIDE SEQUENCE [LARGE SCALE GENOMIC DNA]</scope>
    <source>
        <strain evidence="8 9">2873</strain>
    </source>
</reference>
<comment type="caution">
    <text evidence="8">The sequence shown here is derived from an EMBL/GenBank/DDBJ whole genome shotgun (WGS) entry which is preliminary data.</text>
</comment>
<proteinExistence type="predicted"/>
<dbReference type="InterPro" id="IPR002937">
    <property type="entry name" value="Amino_oxidase"/>
</dbReference>